<dbReference type="GO" id="GO:0046872">
    <property type="term" value="F:metal ion binding"/>
    <property type="evidence" value="ECO:0007669"/>
    <property type="project" value="UniProtKB-KW"/>
</dbReference>
<dbReference type="InterPro" id="IPR007197">
    <property type="entry name" value="rSAM"/>
</dbReference>
<dbReference type="InterPro" id="IPR032432">
    <property type="entry name" value="Radical_SAM_C"/>
</dbReference>
<gene>
    <name evidence="8" type="ORF">Clopa_2476</name>
</gene>
<protein>
    <submittedName>
        <fullName evidence="8">Histone acetyltransferase</fullName>
    </submittedName>
</protein>
<reference evidence="8 9" key="1">
    <citation type="submission" date="2012-01" db="EMBL/GenBank/DDBJ databases">
        <title>Complete sequence of chromosome of Clostridium pasteurianum BC1.</title>
        <authorList>
            <consortium name="US DOE Joint Genome Institute"/>
            <person name="Lucas S."/>
            <person name="Han J."/>
            <person name="Lapidus A."/>
            <person name="Cheng J.-F."/>
            <person name="Goodwin L."/>
            <person name="Pitluck S."/>
            <person name="Peters L."/>
            <person name="Mikhailova N."/>
            <person name="Teshima H."/>
            <person name="Detter J.C."/>
            <person name="Han C."/>
            <person name="Tapia R."/>
            <person name="Land M."/>
            <person name="Hauser L."/>
            <person name="Kyrpides N."/>
            <person name="Ivanova N."/>
            <person name="Pagani I."/>
            <person name="Dunn J."/>
            <person name="Taghavi S."/>
            <person name="Francis A."/>
            <person name="van der Lelie D."/>
            <person name="Woyke T."/>
        </authorList>
    </citation>
    <scope>NUCLEOTIDE SEQUENCE [LARGE SCALE GENOMIC DNA]</scope>
    <source>
        <strain evidence="8 9">BC1</strain>
    </source>
</reference>
<dbReference type="GO" id="GO:0005737">
    <property type="term" value="C:cytoplasm"/>
    <property type="evidence" value="ECO:0007669"/>
    <property type="project" value="TreeGrafter"/>
</dbReference>
<evidence type="ECO:0000256" key="4">
    <source>
        <dbReference type="ARBA" id="ARBA00022723"/>
    </source>
</evidence>
<organism evidence="8 9">
    <name type="scientific">Clostridium pasteurianum BC1</name>
    <dbReference type="NCBI Taxonomy" id="86416"/>
    <lineage>
        <taxon>Bacteria</taxon>
        <taxon>Bacillati</taxon>
        <taxon>Bacillota</taxon>
        <taxon>Clostridia</taxon>
        <taxon>Eubacteriales</taxon>
        <taxon>Clostridiaceae</taxon>
        <taxon>Clostridium</taxon>
    </lineage>
</organism>
<dbReference type="RefSeq" id="WP_015615640.1">
    <property type="nucleotide sequence ID" value="NC_021182.1"/>
</dbReference>
<dbReference type="SFLD" id="SFLDG01086">
    <property type="entry name" value="elongater_protein-like"/>
    <property type="match status" value="1"/>
</dbReference>
<dbReference type="Gene3D" id="3.80.30.20">
    <property type="entry name" value="tm_1862 like domain"/>
    <property type="match status" value="1"/>
</dbReference>
<keyword evidence="9" id="KW-1185">Reference proteome</keyword>
<dbReference type="SUPFAM" id="SSF102114">
    <property type="entry name" value="Radical SAM enzymes"/>
    <property type="match status" value="1"/>
</dbReference>
<keyword evidence="2" id="KW-0004">4Fe-4S</keyword>
<dbReference type="GO" id="GO:0051539">
    <property type="term" value="F:4 iron, 4 sulfur cluster binding"/>
    <property type="evidence" value="ECO:0007669"/>
    <property type="project" value="UniProtKB-KW"/>
</dbReference>
<evidence type="ECO:0000256" key="3">
    <source>
        <dbReference type="ARBA" id="ARBA00022691"/>
    </source>
</evidence>
<evidence type="ECO:0000256" key="6">
    <source>
        <dbReference type="ARBA" id="ARBA00023014"/>
    </source>
</evidence>
<comment type="cofactor">
    <cofactor evidence="1">
        <name>[4Fe-4S] cluster</name>
        <dbReference type="ChEBI" id="CHEBI:49883"/>
    </cofactor>
</comment>
<accession>R4K9X6</accession>
<dbReference type="Pfam" id="PF04055">
    <property type="entry name" value="Radical_SAM"/>
    <property type="match status" value="1"/>
</dbReference>
<dbReference type="EMBL" id="CP003261">
    <property type="protein sequence ID" value="AGK97339.1"/>
    <property type="molecule type" value="Genomic_DNA"/>
</dbReference>
<evidence type="ECO:0000256" key="2">
    <source>
        <dbReference type="ARBA" id="ARBA00022485"/>
    </source>
</evidence>
<keyword evidence="8" id="KW-0808">Transferase</keyword>
<keyword evidence="5" id="KW-0408">Iron</keyword>
<dbReference type="GO" id="GO:0002926">
    <property type="term" value="P:tRNA wobble base 5-methoxycarbonylmethyl-2-thiouridinylation"/>
    <property type="evidence" value="ECO:0007669"/>
    <property type="project" value="TreeGrafter"/>
</dbReference>
<dbReference type="InterPro" id="IPR023404">
    <property type="entry name" value="rSAM_horseshoe"/>
</dbReference>
<dbReference type="OrthoDB" id="9815044at2"/>
<feature type="domain" description="Radical SAM core" evidence="7">
    <location>
        <begin position="1"/>
        <end position="231"/>
    </location>
</feature>
<dbReference type="SMART" id="SM00729">
    <property type="entry name" value="Elp3"/>
    <property type="match status" value="1"/>
</dbReference>
<dbReference type="PANTHER" id="PTHR11135">
    <property type="entry name" value="HISTONE ACETYLTRANSFERASE-RELATED"/>
    <property type="match status" value="1"/>
</dbReference>
<dbReference type="SFLD" id="SFLDS00029">
    <property type="entry name" value="Radical_SAM"/>
    <property type="match status" value="1"/>
</dbReference>
<dbReference type="PROSITE" id="PS51918">
    <property type="entry name" value="RADICAL_SAM"/>
    <property type="match status" value="1"/>
</dbReference>
<evidence type="ECO:0000256" key="5">
    <source>
        <dbReference type="ARBA" id="ARBA00023004"/>
    </source>
</evidence>
<dbReference type="AlphaFoldDB" id="R4K9X6"/>
<dbReference type="eggNOG" id="COG1243">
    <property type="taxonomic scope" value="Bacteria"/>
</dbReference>
<proteinExistence type="predicted"/>
<evidence type="ECO:0000259" key="7">
    <source>
        <dbReference type="PROSITE" id="PS51918"/>
    </source>
</evidence>
<dbReference type="PATRIC" id="fig|86416.3.peg.2458"/>
<evidence type="ECO:0000313" key="9">
    <source>
        <dbReference type="Proteomes" id="UP000013523"/>
    </source>
</evidence>
<sequence>MDRRHYIIPIFVPHEGCPHNCVFCNQNTITGNTNLVDDKFVTRTVEEYLKTIDRKNSIIEISFFGGTFTAIDIQKQRELLSVARDYKDKEKVDFIRLSTRPDYINESILSNLKDYNVDIIELGVQSMDNKVLKLAGRGHTAEDVYNASKLIKAYGFTLGHQIMPGLPGDDFKKDIHTAEEVMRLKPDICRIYPSLVIKDTPMEKMYLDKVYEPYTLDRAIEICKIIYGMFKVNNINVIRIGLQPTEEINLGNKLIAGPFHPAFRELVEGSIYNDMISSIISKNYKGEIFIEINNKDISKLYANKKHYFNYMKANFPHCEFIVIQNNNIALENIIIRFYGKVENLSLHNYFLCKYKHNSAMALCESDLHKI</sequence>
<keyword evidence="4" id="KW-0479">Metal-binding</keyword>
<evidence type="ECO:0000256" key="1">
    <source>
        <dbReference type="ARBA" id="ARBA00001966"/>
    </source>
</evidence>
<dbReference type="KEGG" id="cpas:Clopa_2476"/>
<dbReference type="InterPro" id="IPR058240">
    <property type="entry name" value="rSAM_sf"/>
</dbReference>
<dbReference type="Pfam" id="PF16199">
    <property type="entry name" value="Radical_SAM_C"/>
    <property type="match status" value="1"/>
</dbReference>
<dbReference type="InterPro" id="IPR039661">
    <property type="entry name" value="ELP3"/>
</dbReference>
<name>R4K9X6_CLOPA</name>
<dbReference type="InterPro" id="IPR006638">
    <property type="entry name" value="Elp3/MiaA/NifB-like_rSAM"/>
</dbReference>
<dbReference type="STRING" id="86416.Clopa_2476"/>
<dbReference type="Proteomes" id="UP000013523">
    <property type="component" value="Chromosome"/>
</dbReference>
<dbReference type="HOGENOM" id="CLU_057482_0_0_9"/>
<dbReference type="GO" id="GO:0016740">
    <property type="term" value="F:transferase activity"/>
    <property type="evidence" value="ECO:0007669"/>
    <property type="project" value="UniProtKB-KW"/>
</dbReference>
<dbReference type="SFLD" id="SFLDG01082">
    <property type="entry name" value="B12-binding_domain_containing"/>
    <property type="match status" value="1"/>
</dbReference>
<keyword evidence="3" id="KW-0949">S-adenosyl-L-methionine</keyword>
<evidence type="ECO:0000313" key="8">
    <source>
        <dbReference type="EMBL" id="AGK97339.1"/>
    </source>
</evidence>
<dbReference type="CDD" id="cd01335">
    <property type="entry name" value="Radical_SAM"/>
    <property type="match status" value="1"/>
</dbReference>
<keyword evidence="6" id="KW-0411">Iron-sulfur</keyword>
<dbReference type="FunFam" id="3.80.30.20:FF:000016">
    <property type="entry name" value="Oxygen-independent coproporphyrinogen III oxidase"/>
    <property type="match status" value="1"/>
</dbReference>
<dbReference type="PANTHER" id="PTHR11135:SF0">
    <property type="entry name" value="ELONGATOR COMPLEX PROTEIN 3"/>
    <property type="match status" value="1"/>
</dbReference>